<dbReference type="InterPro" id="IPR011059">
    <property type="entry name" value="Metal-dep_hydrolase_composite"/>
</dbReference>
<keyword evidence="4 6" id="KW-0464">Manganese</keyword>
<dbReference type="Gene3D" id="3.20.20.140">
    <property type="entry name" value="Metal-dependent hydrolases"/>
    <property type="match status" value="1"/>
</dbReference>
<dbReference type="PANTHER" id="PTHR11113">
    <property type="entry name" value="N-ACETYLGLUCOSAMINE-6-PHOSPHATE DEACETYLASE"/>
    <property type="match status" value="1"/>
</dbReference>
<dbReference type="PANTHER" id="PTHR11113:SF2">
    <property type="entry name" value="ADENINE DEAMINASE"/>
    <property type="match status" value="1"/>
</dbReference>
<dbReference type="NCBIfam" id="TIGR01178">
    <property type="entry name" value="ade"/>
    <property type="match status" value="1"/>
</dbReference>
<dbReference type="Gene3D" id="2.30.40.10">
    <property type="entry name" value="Urease, subunit C, domain 1"/>
    <property type="match status" value="1"/>
</dbReference>
<evidence type="ECO:0000256" key="5">
    <source>
        <dbReference type="ARBA" id="ARBA00047720"/>
    </source>
</evidence>
<sequence length="541" mass="58399">MIIQGQIIDIHLRRIFPGEVQVSQGRIKSIRPLASAPQRYILPGLVDAHVHIESSMLVPSEFARLAVVHGTVATVSDPHEIANVLGIAGVEYMIQNGRLTPFKFYFGAPSCVPATGFETAGASIDASGVKTLLNMPEIKYLAEMMNYPGVLMADEEVMAKINIAQQLGKPIDGHAPGVIGMDAQRYFGVGISTDHECFTYEEALEKLKLGVKVIIREGSAAKNFNALIELLPQYPKQIMFCSDDKHPDDLIHGHINQLIARALMNGCDLYDTIRAATLNPVLHYQLEVGLLREGDPADLIVVEDLSTFEVVETYINGQMVARRGQTMLGSAKAEMPNHFNTELKTPEDFVVKAQTGAAVRVIEALNGEIVTRSTTVKLSISKGCVCSDPAQDVLKIAVVNRYKNAAPAIAFIKNFGLKEGAIASCVGHDSHNIIAVGVDDASLCAAVNAIIRNRGGISAVNAAGEKVLPLPVAGIMTNADGYQTAKLYSEIDHFVKNTLGSTLSAPFMTLSFMALLVIPDLKISDLGLFSGKEFAFVELFI</sequence>
<evidence type="ECO:0000259" key="8">
    <source>
        <dbReference type="Pfam" id="PF13382"/>
    </source>
</evidence>
<comment type="similarity">
    <text evidence="1 6">Belongs to the metallo-dependent hydrolases superfamily. Adenine deaminase family.</text>
</comment>
<reference evidence="9 10" key="1">
    <citation type="journal article" date="2011" name="Stand. Genomic Sci.">
        <title>Complete genome sequence of Haliscomenobacter hydrossis type strain (O).</title>
        <authorList>
            <consortium name="US DOE Joint Genome Institute (JGI-PGF)"/>
            <person name="Daligault H."/>
            <person name="Lapidus A."/>
            <person name="Zeytun A."/>
            <person name="Nolan M."/>
            <person name="Lucas S."/>
            <person name="Del Rio T.G."/>
            <person name="Tice H."/>
            <person name="Cheng J.F."/>
            <person name="Tapia R."/>
            <person name="Han C."/>
            <person name="Goodwin L."/>
            <person name="Pitluck S."/>
            <person name="Liolios K."/>
            <person name="Pagani I."/>
            <person name="Ivanova N."/>
            <person name="Huntemann M."/>
            <person name="Mavromatis K."/>
            <person name="Mikhailova N."/>
            <person name="Pati A."/>
            <person name="Chen A."/>
            <person name="Palaniappan K."/>
            <person name="Land M."/>
            <person name="Hauser L."/>
            <person name="Brambilla E.M."/>
            <person name="Rohde M."/>
            <person name="Verbarg S."/>
            <person name="Goker M."/>
            <person name="Bristow J."/>
            <person name="Eisen J.A."/>
            <person name="Markowitz V."/>
            <person name="Hugenholtz P."/>
            <person name="Kyrpides N.C."/>
            <person name="Klenk H.P."/>
            <person name="Woyke T."/>
        </authorList>
    </citation>
    <scope>NUCLEOTIDE SEQUENCE [LARGE SCALE GENOMIC DNA]</scope>
    <source>
        <strain evidence="10">ATCC 27775 / DSM 1100 / LMG 10767 / O</strain>
    </source>
</reference>
<dbReference type="InterPro" id="IPR006680">
    <property type="entry name" value="Amidohydro-rel"/>
</dbReference>
<dbReference type="OrthoDB" id="9775607at2"/>
<dbReference type="Pfam" id="PF01979">
    <property type="entry name" value="Amidohydro_1"/>
    <property type="match status" value="1"/>
</dbReference>
<dbReference type="EMBL" id="CP002691">
    <property type="protein sequence ID" value="AEE51046.1"/>
    <property type="molecule type" value="Genomic_DNA"/>
</dbReference>
<dbReference type="InterPro" id="IPR026912">
    <property type="entry name" value="Adenine_deam_C"/>
</dbReference>
<evidence type="ECO:0000259" key="7">
    <source>
        <dbReference type="Pfam" id="PF01979"/>
    </source>
</evidence>
<evidence type="ECO:0000256" key="1">
    <source>
        <dbReference type="ARBA" id="ARBA00006773"/>
    </source>
</evidence>
<dbReference type="InterPro" id="IPR032466">
    <property type="entry name" value="Metal_Hydrolase"/>
</dbReference>
<name>F4KQS3_HALH1</name>
<dbReference type="HOGENOM" id="CLU_027935_0_0_10"/>
<dbReference type="AlphaFoldDB" id="F4KQS3"/>
<dbReference type="InterPro" id="IPR006679">
    <property type="entry name" value="Adenine_deam"/>
</dbReference>
<evidence type="ECO:0000256" key="6">
    <source>
        <dbReference type="HAMAP-Rule" id="MF_01518"/>
    </source>
</evidence>
<dbReference type="GO" id="GO:0000034">
    <property type="term" value="F:adenine deaminase activity"/>
    <property type="evidence" value="ECO:0007669"/>
    <property type="project" value="UniProtKB-UniRule"/>
</dbReference>
<organism evidence="9 10">
    <name type="scientific">Haliscomenobacter hydrossis (strain ATCC 27775 / DSM 1100 / LMG 10767 / O)</name>
    <dbReference type="NCBI Taxonomy" id="760192"/>
    <lineage>
        <taxon>Bacteria</taxon>
        <taxon>Pseudomonadati</taxon>
        <taxon>Bacteroidota</taxon>
        <taxon>Saprospiria</taxon>
        <taxon>Saprospirales</taxon>
        <taxon>Haliscomenobacteraceae</taxon>
        <taxon>Haliscomenobacter</taxon>
    </lineage>
</organism>
<dbReference type="EC" id="3.5.4.2" evidence="2 6"/>
<dbReference type="Proteomes" id="UP000008461">
    <property type="component" value="Chromosome"/>
</dbReference>
<dbReference type="GO" id="GO:0006146">
    <property type="term" value="P:adenine catabolic process"/>
    <property type="evidence" value="ECO:0007669"/>
    <property type="project" value="InterPro"/>
</dbReference>
<evidence type="ECO:0000256" key="3">
    <source>
        <dbReference type="ARBA" id="ARBA00022801"/>
    </source>
</evidence>
<feature type="domain" description="Adenine deaminase C-terminal" evidence="8">
    <location>
        <begin position="369"/>
        <end position="534"/>
    </location>
</feature>
<evidence type="ECO:0000256" key="2">
    <source>
        <dbReference type="ARBA" id="ARBA00012782"/>
    </source>
</evidence>
<keyword evidence="10" id="KW-1185">Reference proteome</keyword>
<dbReference type="STRING" id="760192.Halhy_3185"/>
<gene>
    <name evidence="6" type="primary">ade</name>
    <name evidence="9" type="ordered locus">Halhy_3185</name>
</gene>
<dbReference type="CDD" id="cd01295">
    <property type="entry name" value="AdeC"/>
    <property type="match status" value="1"/>
</dbReference>
<reference key="2">
    <citation type="submission" date="2011-04" db="EMBL/GenBank/DDBJ databases">
        <title>Complete sequence of chromosome of Haliscomenobacter hydrossis DSM 1100.</title>
        <authorList>
            <consortium name="US DOE Joint Genome Institute (JGI-PGF)"/>
            <person name="Lucas S."/>
            <person name="Han J."/>
            <person name="Lapidus A."/>
            <person name="Bruce D."/>
            <person name="Goodwin L."/>
            <person name="Pitluck S."/>
            <person name="Peters L."/>
            <person name="Kyrpides N."/>
            <person name="Mavromatis K."/>
            <person name="Ivanova N."/>
            <person name="Ovchinnikova G."/>
            <person name="Pagani I."/>
            <person name="Daligault H."/>
            <person name="Detter J.C."/>
            <person name="Han C."/>
            <person name="Land M."/>
            <person name="Hauser L."/>
            <person name="Markowitz V."/>
            <person name="Cheng J.-F."/>
            <person name="Hugenholtz P."/>
            <person name="Woyke T."/>
            <person name="Wu D."/>
            <person name="Verbarg S."/>
            <person name="Frueling A."/>
            <person name="Brambilla E."/>
            <person name="Klenk H.-P."/>
            <person name="Eisen J.A."/>
        </authorList>
    </citation>
    <scope>NUCLEOTIDE SEQUENCE</scope>
    <source>
        <strain>DSM 1100</strain>
    </source>
</reference>
<comment type="cofactor">
    <cofactor evidence="6">
        <name>Mn(2+)</name>
        <dbReference type="ChEBI" id="CHEBI:29035"/>
    </cofactor>
</comment>
<dbReference type="RefSeq" id="WP_013765588.1">
    <property type="nucleotide sequence ID" value="NC_015510.1"/>
</dbReference>
<comment type="catalytic activity">
    <reaction evidence="5 6">
        <text>adenine + H2O + H(+) = hypoxanthine + NH4(+)</text>
        <dbReference type="Rhea" id="RHEA:23688"/>
        <dbReference type="ChEBI" id="CHEBI:15377"/>
        <dbReference type="ChEBI" id="CHEBI:15378"/>
        <dbReference type="ChEBI" id="CHEBI:16708"/>
        <dbReference type="ChEBI" id="CHEBI:17368"/>
        <dbReference type="ChEBI" id="CHEBI:28938"/>
        <dbReference type="EC" id="3.5.4.2"/>
    </reaction>
</comment>
<dbReference type="SUPFAM" id="SSF51556">
    <property type="entry name" value="Metallo-dependent hydrolases"/>
    <property type="match status" value="1"/>
</dbReference>
<protein>
    <recommendedName>
        <fullName evidence="2 6">Adenine deaminase</fullName>
        <shortName evidence="6">Adenase</shortName>
        <shortName evidence="6">Adenine aminase</shortName>
        <ecNumber evidence="2 6">3.5.4.2</ecNumber>
    </recommendedName>
</protein>
<evidence type="ECO:0000313" key="10">
    <source>
        <dbReference type="Proteomes" id="UP000008461"/>
    </source>
</evidence>
<dbReference type="Pfam" id="PF13382">
    <property type="entry name" value="Adenine_deam_C"/>
    <property type="match status" value="1"/>
</dbReference>
<dbReference type="eggNOG" id="COG1001">
    <property type="taxonomic scope" value="Bacteria"/>
</dbReference>
<feature type="domain" description="Amidohydrolase-related" evidence="7">
    <location>
        <begin position="40"/>
        <end position="320"/>
    </location>
</feature>
<proteinExistence type="inferred from homology"/>
<keyword evidence="3 6" id="KW-0378">Hydrolase</keyword>
<dbReference type="HAMAP" id="MF_01518">
    <property type="entry name" value="Adenine_deamin"/>
    <property type="match status" value="1"/>
</dbReference>
<accession>F4KQS3</accession>
<evidence type="ECO:0000256" key="4">
    <source>
        <dbReference type="ARBA" id="ARBA00023211"/>
    </source>
</evidence>
<evidence type="ECO:0000313" key="9">
    <source>
        <dbReference type="EMBL" id="AEE51046.1"/>
    </source>
</evidence>
<dbReference type="SUPFAM" id="SSF51338">
    <property type="entry name" value="Composite domain of metallo-dependent hydrolases"/>
    <property type="match status" value="1"/>
</dbReference>
<dbReference type="KEGG" id="hhy:Halhy_3185"/>